<dbReference type="AlphaFoldDB" id="A0A9Q1JKC4"/>
<protein>
    <recommendedName>
        <fullName evidence="6">SP-RING-type domain-containing protein</fullName>
    </recommendedName>
</protein>
<accession>A0A9Q1JKC4</accession>
<dbReference type="GO" id="GO:0016925">
    <property type="term" value="P:protein sumoylation"/>
    <property type="evidence" value="ECO:0007669"/>
    <property type="project" value="TreeGrafter"/>
</dbReference>
<dbReference type="Proteomes" id="UP001153076">
    <property type="component" value="Unassembled WGS sequence"/>
</dbReference>
<feature type="region of interest" description="Disordered" evidence="5">
    <location>
        <begin position="850"/>
        <end position="871"/>
    </location>
</feature>
<evidence type="ECO:0000313" key="8">
    <source>
        <dbReference type="Proteomes" id="UP001153076"/>
    </source>
</evidence>
<dbReference type="Pfam" id="PF02891">
    <property type="entry name" value="zf-MIZ"/>
    <property type="match status" value="1"/>
</dbReference>
<evidence type="ECO:0000259" key="6">
    <source>
        <dbReference type="PROSITE" id="PS51044"/>
    </source>
</evidence>
<gene>
    <name evidence="7" type="ORF">Cgig2_001698</name>
</gene>
<dbReference type="GO" id="GO:0008270">
    <property type="term" value="F:zinc ion binding"/>
    <property type="evidence" value="ECO:0007669"/>
    <property type="project" value="UniProtKB-KW"/>
</dbReference>
<keyword evidence="1" id="KW-0479">Metal-binding</keyword>
<dbReference type="InterPro" id="IPR013083">
    <property type="entry name" value="Znf_RING/FYVE/PHD"/>
</dbReference>
<feature type="region of interest" description="Disordered" evidence="5">
    <location>
        <begin position="602"/>
        <end position="624"/>
    </location>
</feature>
<evidence type="ECO:0000256" key="5">
    <source>
        <dbReference type="SAM" id="MobiDB-lite"/>
    </source>
</evidence>
<dbReference type="InterPro" id="IPR004181">
    <property type="entry name" value="Znf_MIZ"/>
</dbReference>
<keyword evidence="8" id="KW-1185">Reference proteome</keyword>
<evidence type="ECO:0000256" key="4">
    <source>
        <dbReference type="PROSITE-ProRule" id="PRU00452"/>
    </source>
</evidence>
<dbReference type="PANTHER" id="PTHR10782">
    <property type="entry name" value="ZINC FINGER MIZ DOMAIN-CONTAINING PROTEIN"/>
    <property type="match status" value="1"/>
</dbReference>
<evidence type="ECO:0000256" key="3">
    <source>
        <dbReference type="ARBA" id="ARBA00022833"/>
    </source>
</evidence>
<dbReference type="OrthoDB" id="10263264at2759"/>
<dbReference type="GO" id="GO:0061665">
    <property type="term" value="F:SUMO ligase activity"/>
    <property type="evidence" value="ECO:0007669"/>
    <property type="project" value="TreeGrafter"/>
</dbReference>
<proteinExistence type="predicted"/>
<dbReference type="CDD" id="cd16650">
    <property type="entry name" value="SP-RING_PIAS-like"/>
    <property type="match status" value="1"/>
</dbReference>
<evidence type="ECO:0000313" key="7">
    <source>
        <dbReference type="EMBL" id="KAJ8426439.1"/>
    </source>
</evidence>
<feature type="region of interest" description="Disordered" evidence="5">
    <location>
        <begin position="1"/>
        <end position="23"/>
    </location>
</feature>
<organism evidence="7 8">
    <name type="scientific">Carnegiea gigantea</name>
    <dbReference type="NCBI Taxonomy" id="171969"/>
    <lineage>
        <taxon>Eukaryota</taxon>
        <taxon>Viridiplantae</taxon>
        <taxon>Streptophyta</taxon>
        <taxon>Embryophyta</taxon>
        <taxon>Tracheophyta</taxon>
        <taxon>Spermatophyta</taxon>
        <taxon>Magnoliopsida</taxon>
        <taxon>eudicotyledons</taxon>
        <taxon>Gunneridae</taxon>
        <taxon>Pentapetalae</taxon>
        <taxon>Caryophyllales</taxon>
        <taxon>Cactineae</taxon>
        <taxon>Cactaceae</taxon>
        <taxon>Cactoideae</taxon>
        <taxon>Echinocereeae</taxon>
        <taxon>Carnegiea</taxon>
    </lineage>
</organism>
<dbReference type="Gene3D" id="3.30.40.10">
    <property type="entry name" value="Zinc/RING finger domain, C3HC4 (zinc finger)"/>
    <property type="match status" value="1"/>
</dbReference>
<evidence type="ECO:0000256" key="2">
    <source>
        <dbReference type="ARBA" id="ARBA00022771"/>
    </source>
</evidence>
<keyword evidence="2 4" id="KW-0863">Zinc-finger</keyword>
<evidence type="ECO:0000256" key="1">
    <source>
        <dbReference type="ARBA" id="ARBA00022723"/>
    </source>
</evidence>
<feature type="domain" description="SP-RING-type" evidence="6">
    <location>
        <begin position="289"/>
        <end position="371"/>
    </location>
</feature>
<name>A0A9Q1JKC4_9CARY</name>
<dbReference type="PROSITE" id="PS51044">
    <property type="entry name" value="ZF_SP_RING"/>
    <property type="match status" value="1"/>
</dbReference>
<sequence>MDGGTAITPSFPAPSATVGGGGGMHRMSEAEINSMRIAGVAERLATGIDYGVAKNEVPGHASILPPFLKQVCCRKNELALQAAIMVLMISVKNACKMGWFAAKDAEELLTLASEVGSHFGTINELSDEATDLMPSVSKIMSRFYPQLKLGHVIASLEVKPGYGTYVVDFHISKNMVHSQEDNIRLFVARKDDIDTSSCIINPQQVNFLLNGRGVKYRTNVFMALVDQDQGPQLPTVVNLLLKYGTNLLQAVGQSNGHYIIVIAFMSVIPPAALPMPQDYVQHATTSSSPDSEVIEGSSRICLNCPISFQRIRTPVKGYLCKHYQCFDLSNYLEVNLKQRPSWRCPHCGQSVCFTDLRVDQNMVKILREVEENISEVIISVDGSWTAVSRSNCKDQLQHKISANQQEGNELPDPSVNGHPSDNLCNVYDLTEEDNGMDTADKCEASDVKPVVVPNVQGRTVSTNSSLPPSGACLNEFNRYSSAQVGSGLSSGISLYESGAAGYTIGSEAQLGGISEALTGDPGVSPLTNAVSPLLSQQPDNFLGTKYPMSTMALGQISASSGLQSQEVLRGQSVTSNDFGMAPLIPRNVTRIPSAIQALPVQMPTPSPQEHSRPTMSVPGANGTSRPPQLPLISQPVGSNFERKRQFQRSSVIPINVSHMTSASLQNRSASQVMGHSTASNTTFRMPQTLSQPPHLSRSFRVPRNDNCQAGVLPAEMIAMGDALGTVQRVPLVAQQPAQMRRPQRPSPLQITESMTTGSSFALNSGGMPQAIPMTQPAQMRQPQQPTPLQITQSMTTGSSFALNSGGMPQAVSRTENLINIQSEQNWRPTGRMRGALTGEAYATALRQHMAQATQPAQAPSLPPRPTISASSPRNALLANRMNAHAQAQSHNQLFMATNATTITGSATTSSEGQPWAYRSLVVMYFRKYSIRLLDGKDS</sequence>
<reference evidence="7" key="1">
    <citation type="submission" date="2022-04" db="EMBL/GenBank/DDBJ databases">
        <title>Carnegiea gigantea Genome sequencing and assembly v2.</title>
        <authorList>
            <person name="Copetti D."/>
            <person name="Sanderson M.J."/>
            <person name="Burquez A."/>
            <person name="Wojciechowski M.F."/>
        </authorList>
    </citation>
    <scope>NUCLEOTIDE SEQUENCE</scope>
    <source>
        <strain evidence="7">SGP5-SGP5p</strain>
        <tissue evidence="7">Aerial part</tissue>
    </source>
</reference>
<comment type="caution">
    <text evidence="7">The sequence shown here is derived from an EMBL/GenBank/DDBJ whole genome shotgun (WGS) entry which is preliminary data.</text>
</comment>
<keyword evidence="3" id="KW-0862">Zinc</keyword>
<dbReference type="PANTHER" id="PTHR10782:SF4">
    <property type="entry name" value="TONALLI, ISOFORM E"/>
    <property type="match status" value="1"/>
</dbReference>
<dbReference type="GO" id="GO:0000785">
    <property type="term" value="C:chromatin"/>
    <property type="evidence" value="ECO:0007669"/>
    <property type="project" value="TreeGrafter"/>
</dbReference>
<dbReference type="EMBL" id="JAKOGI010001290">
    <property type="protein sequence ID" value="KAJ8426439.1"/>
    <property type="molecule type" value="Genomic_DNA"/>
</dbReference>